<sequence length="191" mass="21076">MSSGSTGFSIPFKKTEKDSFVNSCFTTARTALCTILLFWFCKYMSSDKNCGDDVRGLITSMMWIKGLAVFPLYSLVGALTSADVIDHGCANSIVSIFWLYMMTWYSQIIQIFFAGSNNCWSTAGWLWFAGFLLVIEAIINVLLAVCAIAAIIVLICACISEMRGKSSAREFNPHIFNKELPSMGSRGESMA</sequence>
<protein>
    <recommendedName>
        <fullName evidence="4">Transmembrane protein</fullName>
    </recommendedName>
</protein>
<evidence type="ECO:0008006" key="4">
    <source>
        <dbReference type="Google" id="ProtNLM"/>
    </source>
</evidence>
<name>A0AAD1XPT7_EUPCR</name>
<reference evidence="2" key="1">
    <citation type="submission" date="2023-07" db="EMBL/GenBank/DDBJ databases">
        <authorList>
            <consortium name="AG Swart"/>
            <person name="Singh M."/>
            <person name="Singh A."/>
            <person name="Seah K."/>
            <person name="Emmerich C."/>
        </authorList>
    </citation>
    <scope>NUCLEOTIDE SEQUENCE</scope>
    <source>
        <strain evidence="2">DP1</strain>
    </source>
</reference>
<dbReference type="Proteomes" id="UP001295684">
    <property type="component" value="Unassembled WGS sequence"/>
</dbReference>
<dbReference type="EMBL" id="CAMPGE010018166">
    <property type="protein sequence ID" value="CAI2376604.1"/>
    <property type="molecule type" value="Genomic_DNA"/>
</dbReference>
<keyword evidence="3" id="KW-1185">Reference proteome</keyword>
<proteinExistence type="predicted"/>
<feature type="transmembrane region" description="Helical" evidence="1">
    <location>
        <begin position="20"/>
        <end position="40"/>
    </location>
</feature>
<organism evidence="2 3">
    <name type="scientific">Euplotes crassus</name>
    <dbReference type="NCBI Taxonomy" id="5936"/>
    <lineage>
        <taxon>Eukaryota</taxon>
        <taxon>Sar</taxon>
        <taxon>Alveolata</taxon>
        <taxon>Ciliophora</taxon>
        <taxon>Intramacronucleata</taxon>
        <taxon>Spirotrichea</taxon>
        <taxon>Hypotrichia</taxon>
        <taxon>Euplotida</taxon>
        <taxon>Euplotidae</taxon>
        <taxon>Moneuplotes</taxon>
    </lineage>
</organism>
<evidence type="ECO:0000313" key="3">
    <source>
        <dbReference type="Proteomes" id="UP001295684"/>
    </source>
</evidence>
<evidence type="ECO:0000256" key="1">
    <source>
        <dbReference type="SAM" id="Phobius"/>
    </source>
</evidence>
<comment type="caution">
    <text evidence="2">The sequence shown here is derived from an EMBL/GenBank/DDBJ whole genome shotgun (WGS) entry which is preliminary data.</text>
</comment>
<keyword evidence="1" id="KW-0812">Transmembrane</keyword>
<feature type="transmembrane region" description="Helical" evidence="1">
    <location>
        <begin position="60"/>
        <end position="81"/>
    </location>
</feature>
<feature type="transmembrane region" description="Helical" evidence="1">
    <location>
        <begin position="93"/>
        <end position="114"/>
    </location>
</feature>
<keyword evidence="1" id="KW-0472">Membrane</keyword>
<accession>A0AAD1XPT7</accession>
<evidence type="ECO:0000313" key="2">
    <source>
        <dbReference type="EMBL" id="CAI2376604.1"/>
    </source>
</evidence>
<dbReference type="AlphaFoldDB" id="A0AAD1XPT7"/>
<gene>
    <name evidence="2" type="ORF">ECRASSUSDP1_LOCUS17974</name>
</gene>
<keyword evidence="1" id="KW-1133">Transmembrane helix</keyword>
<feature type="transmembrane region" description="Helical" evidence="1">
    <location>
        <begin position="126"/>
        <end position="159"/>
    </location>
</feature>